<evidence type="ECO:0000313" key="3">
    <source>
        <dbReference type="EMBL" id="CAK9172159.1"/>
    </source>
</evidence>
<dbReference type="SUPFAM" id="SSF52821">
    <property type="entry name" value="Rhodanese/Cell cycle control phosphatase"/>
    <property type="match status" value="1"/>
</dbReference>
<dbReference type="EMBL" id="CAUOFW020005939">
    <property type="protein sequence ID" value="CAK9172159.1"/>
    <property type="molecule type" value="Genomic_DNA"/>
</dbReference>
<accession>A0ABC8TRP2</accession>
<dbReference type="Proteomes" id="UP001642360">
    <property type="component" value="Unassembled WGS sequence"/>
</dbReference>
<comment type="caution">
    <text evidence="3">The sequence shown here is derived from an EMBL/GenBank/DDBJ whole genome shotgun (WGS) entry which is preliminary data.</text>
</comment>
<organism evidence="3 4">
    <name type="scientific">Ilex paraguariensis</name>
    <name type="common">yerba mate</name>
    <dbReference type="NCBI Taxonomy" id="185542"/>
    <lineage>
        <taxon>Eukaryota</taxon>
        <taxon>Viridiplantae</taxon>
        <taxon>Streptophyta</taxon>
        <taxon>Embryophyta</taxon>
        <taxon>Tracheophyta</taxon>
        <taxon>Spermatophyta</taxon>
        <taxon>Magnoliopsida</taxon>
        <taxon>eudicotyledons</taxon>
        <taxon>Gunneridae</taxon>
        <taxon>Pentapetalae</taxon>
        <taxon>asterids</taxon>
        <taxon>campanulids</taxon>
        <taxon>Aquifoliales</taxon>
        <taxon>Aquifoliaceae</taxon>
        <taxon>Ilex</taxon>
    </lineage>
</organism>
<name>A0ABC8TRP2_9AQUA</name>
<dbReference type="Pfam" id="PF00581">
    <property type="entry name" value="Rhodanese"/>
    <property type="match status" value="1"/>
</dbReference>
<sequence length="541" mass="59425">MLPVCSAATSCSPHSQVALHGGWLSFSSYRKTYEVRCILEDRVNLGLSDEIHLEEFSLKKQAVKSFSSRFFESTEQTGCMDFINLSSYQNEVEDIKCEFPNKWNNSSGAATGHYAMGMGDLQFVESSSVSTGKEELVDFTYRLTENTNALTEASDPQTMLRIDGPTSESDLLNTDNDSLSSGKTNVENAFAGISESVSASVNKAQNALKNSLDTITSSVTSAFKGANEAVDDAVSNVISAVDQTGELVHKRLTGFSSDLKDASSRVGIIAVDVLRRTIVAVEDSLTQGATFVVYAYSSAKELLPPEIQNVLNLSEENAVNFFRPAGTAFQQIYITLEGFEKSLGLDPNDPVVPFVFFLGTLATLWGSYWVLTYGGYAGDLSPKLTLELLTGMENAVLIDVRPEVLREKDGIPDLRRAARFRYVDVILPQVDGSVLKLLKSERDIDDFMIAAVIQNLKIVQDRTKVIIMDADGTRSKGIARSLRRLGVKKPYLVQGGFQSWVKVGLRVKELKPETTLTILNEVYDTALRFLGCYVYLAILSI</sequence>
<keyword evidence="4" id="KW-1185">Reference proteome</keyword>
<dbReference type="PANTHER" id="PTHR34209:SF3">
    <property type="entry name" value="RHODANESE_CELL CYCLE CONTROL PHOSPHATASE SUPERFAMILY PROTEIN"/>
    <property type="match status" value="1"/>
</dbReference>
<dbReference type="InterPro" id="IPR036873">
    <property type="entry name" value="Rhodanese-like_dom_sf"/>
</dbReference>
<dbReference type="CDD" id="cd00158">
    <property type="entry name" value="RHOD"/>
    <property type="match status" value="1"/>
</dbReference>
<proteinExistence type="predicted"/>
<protein>
    <recommendedName>
        <fullName evidence="1">Rhodanese domain-containing protein</fullName>
    </recommendedName>
</protein>
<dbReference type="EMBL" id="CAUOFW020002604">
    <property type="protein sequence ID" value="CAK9154941.1"/>
    <property type="molecule type" value="Genomic_DNA"/>
</dbReference>
<dbReference type="SMART" id="SM00450">
    <property type="entry name" value="RHOD"/>
    <property type="match status" value="1"/>
</dbReference>
<dbReference type="Gene3D" id="3.40.250.10">
    <property type="entry name" value="Rhodanese-like domain"/>
    <property type="match status" value="1"/>
</dbReference>
<dbReference type="AlphaFoldDB" id="A0ABC8TRP2"/>
<gene>
    <name evidence="2" type="ORF">ILEXP_LOCUS23298</name>
    <name evidence="3" type="ORF">ILEXP_LOCUS41797</name>
</gene>
<reference evidence="3 4" key="1">
    <citation type="submission" date="2024-02" db="EMBL/GenBank/DDBJ databases">
        <authorList>
            <person name="Vignale AGUSTIN F."/>
            <person name="Sosa J E."/>
            <person name="Modenutti C."/>
        </authorList>
    </citation>
    <scope>NUCLEOTIDE SEQUENCE [LARGE SCALE GENOMIC DNA]</scope>
</reference>
<dbReference type="InterPro" id="IPR044690">
    <property type="entry name" value="CAS_plant"/>
</dbReference>
<dbReference type="InterPro" id="IPR001763">
    <property type="entry name" value="Rhodanese-like_dom"/>
</dbReference>
<evidence type="ECO:0000313" key="4">
    <source>
        <dbReference type="Proteomes" id="UP001642360"/>
    </source>
</evidence>
<evidence type="ECO:0000259" key="1">
    <source>
        <dbReference type="PROSITE" id="PS50206"/>
    </source>
</evidence>
<dbReference type="PROSITE" id="PS50206">
    <property type="entry name" value="RHODANESE_3"/>
    <property type="match status" value="1"/>
</dbReference>
<feature type="domain" description="Rhodanese" evidence="1">
    <location>
        <begin position="391"/>
        <end position="509"/>
    </location>
</feature>
<evidence type="ECO:0000313" key="2">
    <source>
        <dbReference type="EMBL" id="CAK9154941.1"/>
    </source>
</evidence>
<dbReference type="PANTHER" id="PTHR34209">
    <property type="entry name" value="RHODANESE/CELL CYCLE CONTROL PHOSPHATASE SUPERFAMILY PROTEIN"/>
    <property type="match status" value="1"/>
</dbReference>